<dbReference type="GO" id="GO:0033981">
    <property type="term" value="F:D-dopachrome decarboxylase activity"/>
    <property type="evidence" value="ECO:0007669"/>
    <property type="project" value="UniProtKB-EC"/>
</dbReference>
<evidence type="ECO:0000256" key="4">
    <source>
        <dbReference type="ARBA" id="ARBA00022490"/>
    </source>
</evidence>
<dbReference type="OMA" id="PDRINIR"/>
<name>A0A974DUN2_XENLA</name>
<comment type="similarity">
    <text evidence="2">Belongs to the MIF family.</text>
</comment>
<dbReference type="InterPro" id="IPR001398">
    <property type="entry name" value="Macrophage_inhib_fac"/>
</dbReference>
<evidence type="ECO:0000256" key="8">
    <source>
        <dbReference type="ARBA" id="ARBA00037460"/>
    </source>
</evidence>
<keyword evidence="6" id="KW-0470">Melanin biosynthesis</keyword>
<dbReference type="GO" id="GO:0042438">
    <property type="term" value="P:melanin biosynthetic process"/>
    <property type="evidence" value="ECO:0007669"/>
    <property type="project" value="UniProtKB-KW"/>
</dbReference>
<dbReference type="PANTHER" id="PTHR11954">
    <property type="entry name" value="D-DOPACHROME DECARBOXYLASE"/>
    <property type="match status" value="1"/>
</dbReference>
<evidence type="ECO:0000256" key="1">
    <source>
        <dbReference type="ARBA" id="ARBA00004496"/>
    </source>
</evidence>
<evidence type="ECO:0000313" key="11">
    <source>
        <dbReference type="Proteomes" id="UP000694892"/>
    </source>
</evidence>
<evidence type="ECO:0000256" key="2">
    <source>
        <dbReference type="ARBA" id="ARBA00005851"/>
    </source>
</evidence>
<keyword evidence="4" id="KW-0963">Cytoplasm</keyword>
<protein>
    <recommendedName>
        <fullName evidence="9">D-dopachrome decarboxylase</fullName>
        <ecNumber evidence="9">4.1.1.84</ecNumber>
    </recommendedName>
</protein>
<proteinExistence type="inferred from homology"/>
<evidence type="ECO:0000313" key="10">
    <source>
        <dbReference type="EMBL" id="OCT98278.1"/>
    </source>
</evidence>
<keyword evidence="7" id="KW-0456">Lyase</keyword>
<comment type="subunit">
    <text evidence="3">Homotrimer.</text>
</comment>
<dbReference type="SUPFAM" id="SSF55331">
    <property type="entry name" value="Tautomerase/MIF"/>
    <property type="match status" value="1"/>
</dbReference>
<dbReference type="AlphaFoldDB" id="A0A974DUN2"/>
<evidence type="ECO:0000256" key="9">
    <source>
        <dbReference type="ARBA" id="ARBA00038884"/>
    </source>
</evidence>
<dbReference type="PANTHER" id="PTHR11954:SF22">
    <property type="entry name" value="D-DOPACHROME DECARBOXYLASE"/>
    <property type="match status" value="1"/>
</dbReference>
<comment type="function">
    <text evidence="8">Tautomerization of D-dopachrome with decarboxylation to give 5,6-dihydroxyindole (DHI).</text>
</comment>
<gene>
    <name evidence="10" type="ORF">XELAEV_18010508mg</name>
</gene>
<accession>A0A974DUN2</accession>
<dbReference type="Pfam" id="PF01187">
    <property type="entry name" value="MIF"/>
    <property type="match status" value="1"/>
</dbReference>
<dbReference type="GO" id="GO:0050178">
    <property type="term" value="F:phenylpyruvate tautomerase activity"/>
    <property type="evidence" value="ECO:0007669"/>
    <property type="project" value="TreeGrafter"/>
</dbReference>
<keyword evidence="5" id="KW-0007">Acetylation</keyword>
<sequence>MPFVELETNLPSQNVPQDLAEKLCSATATILGKPRERVNVTVRTGVSMVVGGSSAPCTQLFISSIGVVGTAEQNKEHSAKFFNFLTEQLGLAQDRILLRFVPIEPWQIGKNGTVMTFL</sequence>
<dbReference type="EC" id="4.1.1.84" evidence="9"/>
<evidence type="ECO:0000256" key="3">
    <source>
        <dbReference type="ARBA" id="ARBA00011233"/>
    </source>
</evidence>
<evidence type="ECO:0000256" key="6">
    <source>
        <dbReference type="ARBA" id="ARBA00023101"/>
    </source>
</evidence>
<dbReference type="EMBL" id="CM004467">
    <property type="protein sequence ID" value="OCT98278.1"/>
    <property type="molecule type" value="Genomic_DNA"/>
</dbReference>
<evidence type="ECO:0000256" key="5">
    <source>
        <dbReference type="ARBA" id="ARBA00022990"/>
    </source>
</evidence>
<reference evidence="11" key="1">
    <citation type="journal article" date="2016" name="Nature">
        <title>Genome evolution in the allotetraploid frog Xenopus laevis.</title>
        <authorList>
            <person name="Session A.M."/>
            <person name="Uno Y."/>
            <person name="Kwon T."/>
            <person name="Chapman J.A."/>
            <person name="Toyoda A."/>
            <person name="Takahashi S."/>
            <person name="Fukui A."/>
            <person name="Hikosaka A."/>
            <person name="Suzuki A."/>
            <person name="Kondo M."/>
            <person name="van Heeringen S.J."/>
            <person name="Quigley I."/>
            <person name="Heinz S."/>
            <person name="Ogino H."/>
            <person name="Ochi H."/>
            <person name="Hellsten U."/>
            <person name="Lyons J.B."/>
            <person name="Simakov O."/>
            <person name="Putnam N."/>
            <person name="Stites J."/>
            <person name="Kuroki Y."/>
            <person name="Tanaka T."/>
            <person name="Michiue T."/>
            <person name="Watanabe M."/>
            <person name="Bogdanovic O."/>
            <person name="Lister R."/>
            <person name="Georgiou G."/>
            <person name="Paranjpe S.S."/>
            <person name="van Kruijsbergen I."/>
            <person name="Shu S."/>
            <person name="Carlson J."/>
            <person name="Kinoshita T."/>
            <person name="Ohta Y."/>
            <person name="Mawaribuchi S."/>
            <person name="Jenkins J."/>
            <person name="Grimwood J."/>
            <person name="Schmutz J."/>
            <person name="Mitros T."/>
            <person name="Mozaffari S.V."/>
            <person name="Suzuki Y."/>
            <person name="Haramoto Y."/>
            <person name="Yamamoto T.S."/>
            <person name="Takagi C."/>
            <person name="Heald R."/>
            <person name="Miller K."/>
            <person name="Haudenschild C."/>
            <person name="Kitzman J."/>
            <person name="Nakayama T."/>
            <person name="Izutsu Y."/>
            <person name="Robert J."/>
            <person name="Fortriede J."/>
            <person name="Burns K."/>
            <person name="Lotay V."/>
            <person name="Karimi K."/>
            <person name="Yasuoka Y."/>
            <person name="Dichmann D.S."/>
            <person name="Flajnik M.F."/>
            <person name="Houston D.W."/>
            <person name="Shendure J."/>
            <person name="DuPasquier L."/>
            <person name="Vize P.D."/>
            <person name="Zorn A.M."/>
            <person name="Ito M."/>
            <person name="Marcotte E.M."/>
            <person name="Wallingford J.B."/>
            <person name="Ito Y."/>
            <person name="Asashima M."/>
            <person name="Ueno N."/>
            <person name="Matsuda Y."/>
            <person name="Veenstra G.J."/>
            <person name="Fujiyama A."/>
            <person name="Harland R.M."/>
            <person name="Taira M."/>
            <person name="Rokhsar D.S."/>
        </authorList>
    </citation>
    <scope>NUCLEOTIDE SEQUENCE [LARGE SCALE GENOMIC DNA]</scope>
    <source>
        <strain evidence="11">J</strain>
    </source>
</reference>
<dbReference type="InterPro" id="IPR014347">
    <property type="entry name" value="Tautomerase/MIF_sf"/>
</dbReference>
<dbReference type="GO" id="GO:0005737">
    <property type="term" value="C:cytoplasm"/>
    <property type="evidence" value="ECO:0007669"/>
    <property type="project" value="UniProtKB-SubCell"/>
</dbReference>
<organism evidence="10 11">
    <name type="scientific">Xenopus laevis</name>
    <name type="common">African clawed frog</name>
    <dbReference type="NCBI Taxonomy" id="8355"/>
    <lineage>
        <taxon>Eukaryota</taxon>
        <taxon>Metazoa</taxon>
        <taxon>Chordata</taxon>
        <taxon>Craniata</taxon>
        <taxon>Vertebrata</taxon>
        <taxon>Euteleostomi</taxon>
        <taxon>Amphibia</taxon>
        <taxon>Batrachia</taxon>
        <taxon>Anura</taxon>
        <taxon>Pipoidea</taxon>
        <taxon>Pipidae</taxon>
        <taxon>Xenopodinae</taxon>
        <taxon>Xenopus</taxon>
        <taxon>Xenopus</taxon>
    </lineage>
</organism>
<dbReference type="GO" id="GO:0005615">
    <property type="term" value="C:extracellular space"/>
    <property type="evidence" value="ECO:0007669"/>
    <property type="project" value="TreeGrafter"/>
</dbReference>
<comment type="subcellular location">
    <subcellularLocation>
        <location evidence="1">Cytoplasm</location>
    </subcellularLocation>
</comment>
<evidence type="ECO:0000256" key="7">
    <source>
        <dbReference type="ARBA" id="ARBA00023239"/>
    </source>
</evidence>
<dbReference type="Gene3D" id="3.30.429.10">
    <property type="entry name" value="Macrophage Migration Inhibitory Factor"/>
    <property type="match status" value="1"/>
</dbReference>
<dbReference type="Proteomes" id="UP000694892">
    <property type="component" value="Chromosome 1S"/>
</dbReference>